<dbReference type="OrthoDB" id="4605582at2"/>
<dbReference type="KEGG" id="mdu:MDUV_36950"/>
<dbReference type="AlphaFoldDB" id="A0A7I7K434"/>
<name>A0A7I7K434_9MYCO</name>
<organism evidence="1 2">
    <name type="scientific">Mycolicibacterium duvalii</name>
    <dbReference type="NCBI Taxonomy" id="39688"/>
    <lineage>
        <taxon>Bacteria</taxon>
        <taxon>Bacillati</taxon>
        <taxon>Actinomycetota</taxon>
        <taxon>Actinomycetes</taxon>
        <taxon>Mycobacteriales</taxon>
        <taxon>Mycobacteriaceae</taxon>
        <taxon>Mycolicibacterium</taxon>
    </lineage>
</organism>
<accession>A0A7I7K434</accession>
<protein>
    <submittedName>
        <fullName evidence="1">Uncharacterized protein</fullName>
    </submittedName>
</protein>
<reference evidence="1 2" key="1">
    <citation type="journal article" date="2019" name="Emerg. Microbes Infect.">
        <title>Comprehensive subspecies identification of 175 nontuberculous mycobacteria species based on 7547 genomic profiles.</title>
        <authorList>
            <person name="Matsumoto Y."/>
            <person name="Kinjo T."/>
            <person name="Motooka D."/>
            <person name="Nabeya D."/>
            <person name="Jung N."/>
            <person name="Uechi K."/>
            <person name="Horii T."/>
            <person name="Iida T."/>
            <person name="Fujita J."/>
            <person name="Nakamura S."/>
        </authorList>
    </citation>
    <scope>NUCLEOTIDE SEQUENCE [LARGE SCALE GENOMIC DNA]</scope>
    <source>
        <strain evidence="1 2">JCM 6396</strain>
    </source>
</reference>
<dbReference type="Proteomes" id="UP000467006">
    <property type="component" value="Chromosome"/>
</dbReference>
<keyword evidence="2" id="KW-1185">Reference proteome</keyword>
<gene>
    <name evidence="1" type="ORF">MDUV_36950</name>
</gene>
<evidence type="ECO:0000313" key="2">
    <source>
        <dbReference type="Proteomes" id="UP000467006"/>
    </source>
</evidence>
<sequence length="320" mass="33889">MALMWWPVAVVGVTLLVAAIAVAALVRTKGTDRQRLQLANTIRLTRLPEYRSVVRRQLQATVLVLVLAIPLFVAAVLAGARPTEPVLDATGSQRRADIMLCVAAPVTDESTGTFLSYFADRVSAYDAERIGLTSTNRRVIPLTRDYQFAAGRLGDYAQPSAAGNQRPAFSPAVEYGDYSPSVADVLALCLTGFPDFETRGDTQRSVVYLGPGELGDDGDDGVSLYSADEVAEMARQAGARIDAVATPGRSTAVLSSVTAATGGQFARLDPARLPAQLDGILTDLRESDETAERRDAPAVLLAVAAAVTALLGVALMAVRR</sequence>
<dbReference type="EMBL" id="AP022563">
    <property type="protein sequence ID" value="BBX18835.1"/>
    <property type="molecule type" value="Genomic_DNA"/>
</dbReference>
<proteinExistence type="predicted"/>
<evidence type="ECO:0000313" key="1">
    <source>
        <dbReference type="EMBL" id="BBX18835.1"/>
    </source>
</evidence>